<proteinExistence type="predicted"/>
<organism evidence="3 4">
    <name type="scientific">Nonomuraea endophytica</name>
    <dbReference type="NCBI Taxonomy" id="714136"/>
    <lineage>
        <taxon>Bacteria</taxon>
        <taxon>Bacillati</taxon>
        <taxon>Actinomycetota</taxon>
        <taxon>Actinomycetes</taxon>
        <taxon>Streptosporangiales</taxon>
        <taxon>Streptosporangiaceae</taxon>
        <taxon>Nonomuraea</taxon>
    </lineage>
</organism>
<dbReference type="InterPro" id="IPR025644">
    <property type="entry name" value="DUF4344"/>
</dbReference>
<sequence length="344" mass="36636">MSRSLLVASVLVVALCACGTTKPQPSGPAEPPAAGGQANPSPSAGPTSPSASASPSASPSSTPAFIPSYVAPENKDLNPAEKLMRDHHLLREWTESASDAFIPPRDIPVKAEQCDTVNAFYSPEDRTITMCYEMVAYLQSLFAAPESGQSATPDPQDVDESVVGAMSGIYYHELGHALIDLYDLPSTGREEDAVDQLSALVLISSAEDQRDYSEIISTIQAWGRMSQQEVSQPLDKTVFADEHSLSVQRYYNMMCYLYGSNHNAFLPLVADGALPVTRAVRCEEEYAKMAKAWATLLAPHMRTDLPDVSPAPTPSPSPSPTASPSPTPSPTPSPSPSPSSGRPS</sequence>
<protein>
    <recommendedName>
        <fullName evidence="5">Metallopeptidase</fullName>
    </recommendedName>
</protein>
<keyword evidence="2" id="KW-0732">Signal</keyword>
<reference evidence="3 4" key="1">
    <citation type="submission" date="2020-08" db="EMBL/GenBank/DDBJ databases">
        <title>Genomic Encyclopedia of Type Strains, Phase IV (KMG-IV): sequencing the most valuable type-strain genomes for metagenomic binning, comparative biology and taxonomic classification.</title>
        <authorList>
            <person name="Goeker M."/>
        </authorList>
    </citation>
    <scope>NUCLEOTIDE SEQUENCE [LARGE SCALE GENOMIC DNA]</scope>
    <source>
        <strain evidence="3 4">DSM 45385</strain>
    </source>
</reference>
<feature type="region of interest" description="Disordered" evidence="1">
    <location>
        <begin position="21"/>
        <end position="72"/>
    </location>
</feature>
<dbReference type="AlphaFoldDB" id="A0A7W8A1Q1"/>
<dbReference type="Proteomes" id="UP000568380">
    <property type="component" value="Unassembled WGS sequence"/>
</dbReference>
<comment type="caution">
    <text evidence="3">The sequence shown here is derived from an EMBL/GenBank/DDBJ whole genome shotgun (WGS) entry which is preliminary data.</text>
</comment>
<evidence type="ECO:0000256" key="2">
    <source>
        <dbReference type="SAM" id="SignalP"/>
    </source>
</evidence>
<evidence type="ECO:0008006" key="5">
    <source>
        <dbReference type="Google" id="ProtNLM"/>
    </source>
</evidence>
<feature type="compositionally biased region" description="Pro residues" evidence="1">
    <location>
        <begin position="309"/>
        <end position="337"/>
    </location>
</feature>
<accession>A0A7W8A1Q1</accession>
<dbReference type="Pfam" id="PF14247">
    <property type="entry name" value="DUF4344"/>
    <property type="match status" value="1"/>
</dbReference>
<name>A0A7W8A1Q1_9ACTN</name>
<evidence type="ECO:0000256" key="1">
    <source>
        <dbReference type="SAM" id="MobiDB-lite"/>
    </source>
</evidence>
<dbReference type="PANTHER" id="PTHR48148">
    <property type="entry name" value="KERATINOCYTE PROLINE-RICH PROTEIN"/>
    <property type="match status" value="1"/>
</dbReference>
<gene>
    <name evidence="3" type="ORF">HNR40_003342</name>
</gene>
<feature type="chain" id="PRO_5038797449" description="Metallopeptidase" evidence="2">
    <location>
        <begin position="20"/>
        <end position="344"/>
    </location>
</feature>
<dbReference type="PROSITE" id="PS51257">
    <property type="entry name" value="PROKAR_LIPOPROTEIN"/>
    <property type="match status" value="1"/>
</dbReference>
<feature type="region of interest" description="Disordered" evidence="1">
    <location>
        <begin position="303"/>
        <end position="344"/>
    </location>
</feature>
<feature type="compositionally biased region" description="Low complexity" evidence="1">
    <location>
        <begin position="32"/>
        <end position="64"/>
    </location>
</feature>
<dbReference type="PANTHER" id="PTHR48148:SF2">
    <property type="entry name" value="PA14 DOMAIN-CONTAINING PROTEIN"/>
    <property type="match status" value="1"/>
</dbReference>
<feature type="signal peptide" evidence="2">
    <location>
        <begin position="1"/>
        <end position="19"/>
    </location>
</feature>
<evidence type="ECO:0000313" key="4">
    <source>
        <dbReference type="Proteomes" id="UP000568380"/>
    </source>
</evidence>
<keyword evidence="4" id="KW-1185">Reference proteome</keyword>
<dbReference type="EMBL" id="JACHIN010000004">
    <property type="protein sequence ID" value="MBB5077867.1"/>
    <property type="molecule type" value="Genomic_DNA"/>
</dbReference>
<dbReference type="RefSeq" id="WP_184962119.1">
    <property type="nucleotide sequence ID" value="NZ_JACHIN010000004.1"/>
</dbReference>
<evidence type="ECO:0000313" key="3">
    <source>
        <dbReference type="EMBL" id="MBB5077867.1"/>
    </source>
</evidence>